<dbReference type="Proteomes" id="UP001141552">
    <property type="component" value="Unassembled WGS sequence"/>
</dbReference>
<dbReference type="InterPro" id="IPR040256">
    <property type="entry name" value="At4g02000-like"/>
</dbReference>
<evidence type="ECO:0000313" key="1">
    <source>
        <dbReference type="EMBL" id="KAJ4823633.1"/>
    </source>
</evidence>
<reference evidence="1" key="2">
    <citation type="journal article" date="2023" name="Plants (Basel)">
        <title>Annotation of the Turnera subulata (Passifloraceae) Draft Genome Reveals the S-Locus Evolved after the Divergence of Turneroideae from Passifloroideae in a Stepwise Manner.</title>
        <authorList>
            <person name="Henning P.M."/>
            <person name="Roalson E.H."/>
            <person name="Mir W."/>
            <person name="McCubbin A.G."/>
            <person name="Shore J.S."/>
        </authorList>
    </citation>
    <scope>NUCLEOTIDE SEQUENCE</scope>
    <source>
        <strain evidence="1">F60SS</strain>
    </source>
</reference>
<dbReference type="OrthoDB" id="1751807at2759"/>
<proteinExistence type="predicted"/>
<evidence type="ECO:0008006" key="3">
    <source>
        <dbReference type="Google" id="ProtNLM"/>
    </source>
</evidence>
<gene>
    <name evidence="1" type="ORF">Tsubulata_032168</name>
</gene>
<reference evidence="1" key="1">
    <citation type="submission" date="2022-02" db="EMBL/GenBank/DDBJ databases">
        <authorList>
            <person name="Henning P.M."/>
            <person name="McCubbin A.G."/>
            <person name="Shore J.S."/>
        </authorList>
    </citation>
    <scope>NUCLEOTIDE SEQUENCE</scope>
    <source>
        <strain evidence="1">F60SS</strain>
        <tissue evidence="1">Leaves</tissue>
    </source>
</reference>
<evidence type="ECO:0000313" key="2">
    <source>
        <dbReference type="Proteomes" id="UP001141552"/>
    </source>
</evidence>
<protein>
    <recommendedName>
        <fullName evidence="3">DUF4283 domain-containing protein</fullName>
    </recommendedName>
</protein>
<dbReference type="EMBL" id="JAKUCV010007402">
    <property type="protein sequence ID" value="KAJ4823633.1"/>
    <property type="molecule type" value="Genomic_DNA"/>
</dbReference>
<keyword evidence="2" id="KW-1185">Reference proteome</keyword>
<dbReference type="PANTHER" id="PTHR31286:SF165">
    <property type="entry name" value="DUF4283 DOMAIN-CONTAINING PROTEIN"/>
    <property type="match status" value="1"/>
</dbReference>
<comment type="caution">
    <text evidence="1">The sequence shown here is derived from an EMBL/GenBank/DDBJ whole genome shotgun (WGS) entry which is preliminary data.</text>
</comment>
<sequence>MDQANLVALEFIEPATEGKRKKVANASYDEAVIEIEKWENALVGYVLGYDPELESVEKFIALNWKKYGEQILDQGPLFLDAKPFIVKRWEPSVLIRKEAVRSVPVWIKLPEESGIQGQRLTDPRICVEINADSELPEYVKFKYGLFDEVRVEYEWLPPLCTVCKEFGHLDDGNCSPSFFLQSLFQSSHVLQDHMP</sequence>
<organism evidence="1 2">
    <name type="scientific">Turnera subulata</name>
    <dbReference type="NCBI Taxonomy" id="218843"/>
    <lineage>
        <taxon>Eukaryota</taxon>
        <taxon>Viridiplantae</taxon>
        <taxon>Streptophyta</taxon>
        <taxon>Embryophyta</taxon>
        <taxon>Tracheophyta</taxon>
        <taxon>Spermatophyta</taxon>
        <taxon>Magnoliopsida</taxon>
        <taxon>eudicotyledons</taxon>
        <taxon>Gunneridae</taxon>
        <taxon>Pentapetalae</taxon>
        <taxon>rosids</taxon>
        <taxon>fabids</taxon>
        <taxon>Malpighiales</taxon>
        <taxon>Passifloraceae</taxon>
        <taxon>Turnera</taxon>
    </lineage>
</organism>
<dbReference type="AlphaFoldDB" id="A0A9Q0J069"/>
<accession>A0A9Q0J069</accession>
<name>A0A9Q0J069_9ROSI</name>
<dbReference type="PANTHER" id="PTHR31286">
    <property type="entry name" value="GLYCINE-RICH CELL WALL STRUCTURAL PROTEIN 1.8-LIKE"/>
    <property type="match status" value="1"/>
</dbReference>